<keyword evidence="2" id="KW-1185">Reference proteome</keyword>
<dbReference type="Proteomes" id="UP001595859">
    <property type="component" value="Unassembled WGS sequence"/>
</dbReference>
<accession>A0ABV9RUN8</accession>
<evidence type="ECO:0000313" key="1">
    <source>
        <dbReference type="EMBL" id="MFC4853042.1"/>
    </source>
</evidence>
<sequence length="124" mass="13738">MQNSMFEASEGWEGSIYRVRTSSFNVAFVIGAGEDPDEIDTVDVEVTLADGSCWSATMFTLAEVERLMARWAVTGEYGGGSYFWCSDGVIVREPGVTNMTMVLAQLYEDGQLTDVLERLDRAEE</sequence>
<dbReference type="RefSeq" id="WP_378054987.1">
    <property type="nucleotide sequence ID" value="NZ_JBHSIS010000002.1"/>
</dbReference>
<evidence type="ECO:0008006" key="3">
    <source>
        <dbReference type="Google" id="ProtNLM"/>
    </source>
</evidence>
<comment type="caution">
    <text evidence="1">The sequence shown here is derived from an EMBL/GenBank/DDBJ whole genome shotgun (WGS) entry which is preliminary data.</text>
</comment>
<proteinExistence type="predicted"/>
<organism evidence="1 2">
    <name type="scientific">Actinophytocola glycyrrhizae</name>
    <dbReference type="NCBI Taxonomy" id="2044873"/>
    <lineage>
        <taxon>Bacteria</taxon>
        <taxon>Bacillati</taxon>
        <taxon>Actinomycetota</taxon>
        <taxon>Actinomycetes</taxon>
        <taxon>Pseudonocardiales</taxon>
        <taxon>Pseudonocardiaceae</taxon>
    </lineage>
</organism>
<dbReference type="EMBL" id="JBHSIS010000002">
    <property type="protein sequence ID" value="MFC4853042.1"/>
    <property type="molecule type" value="Genomic_DNA"/>
</dbReference>
<gene>
    <name evidence="1" type="ORF">ACFPCV_05980</name>
</gene>
<evidence type="ECO:0000313" key="2">
    <source>
        <dbReference type="Proteomes" id="UP001595859"/>
    </source>
</evidence>
<name>A0ABV9RUN8_9PSEU</name>
<protein>
    <recommendedName>
        <fullName evidence="3">Immunity protein 51 of polymorphic toxin system</fullName>
    </recommendedName>
</protein>
<reference evidence="2" key="1">
    <citation type="journal article" date="2019" name="Int. J. Syst. Evol. Microbiol.">
        <title>The Global Catalogue of Microorganisms (GCM) 10K type strain sequencing project: providing services to taxonomists for standard genome sequencing and annotation.</title>
        <authorList>
            <consortium name="The Broad Institute Genomics Platform"/>
            <consortium name="The Broad Institute Genome Sequencing Center for Infectious Disease"/>
            <person name="Wu L."/>
            <person name="Ma J."/>
        </authorList>
    </citation>
    <scope>NUCLEOTIDE SEQUENCE [LARGE SCALE GENOMIC DNA]</scope>
    <source>
        <strain evidence="2">ZS-22-S1</strain>
    </source>
</reference>